<accession>A0A086M1E8</accession>
<evidence type="ECO:0000313" key="1">
    <source>
        <dbReference type="EMBL" id="KFG62716.1"/>
    </source>
</evidence>
<comment type="caution">
    <text evidence="1">The sequence shown here is derived from an EMBL/GenBank/DDBJ whole genome shotgun (WGS) entry which is preliminary data.</text>
</comment>
<protein>
    <submittedName>
        <fullName evidence="1">Uncharacterized protein</fullName>
    </submittedName>
</protein>
<dbReference type="VEuPathDB" id="ToxoDB:TGRUB_289745"/>
<evidence type="ECO:0000313" key="2">
    <source>
        <dbReference type="Proteomes" id="UP000028834"/>
    </source>
</evidence>
<proteinExistence type="predicted"/>
<name>A0A086M1E8_TOXGO</name>
<dbReference type="EMBL" id="AFYV02001191">
    <property type="protein sequence ID" value="KFG62716.1"/>
    <property type="molecule type" value="Genomic_DNA"/>
</dbReference>
<sequence>MGIRMDRPASYSFHHALRLLVAEKEHSGPELYPSIFVTSMKMRQTAFLLVNTEQSHIFNILIRCPEQKTNGGIASPDARTNAAGQQTFSKLGLARSTHTLKPLRYTVEVC</sequence>
<organism evidence="1 2">
    <name type="scientific">Toxoplasma gondii RUB</name>
    <dbReference type="NCBI Taxonomy" id="935652"/>
    <lineage>
        <taxon>Eukaryota</taxon>
        <taxon>Sar</taxon>
        <taxon>Alveolata</taxon>
        <taxon>Apicomplexa</taxon>
        <taxon>Conoidasida</taxon>
        <taxon>Coccidia</taxon>
        <taxon>Eucoccidiorida</taxon>
        <taxon>Eimeriorina</taxon>
        <taxon>Sarcocystidae</taxon>
        <taxon>Toxoplasma</taxon>
    </lineage>
</organism>
<gene>
    <name evidence="1" type="ORF">TGRUB_289745</name>
</gene>
<dbReference type="AlphaFoldDB" id="A0A086M1E8"/>
<dbReference type="Proteomes" id="UP000028834">
    <property type="component" value="Unassembled WGS sequence"/>
</dbReference>
<reference evidence="1 2" key="1">
    <citation type="submission" date="2014-05" db="EMBL/GenBank/DDBJ databases">
        <authorList>
            <person name="Sibley D."/>
            <person name="Venepally P."/>
            <person name="Karamycheva S."/>
            <person name="Hadjithomas M."/>
            <person name="Khan A."/>
            <person name="Brunk B."/>
            <person name="Roos D."/>
            <person name="Caler E."/>
            <person name="Lorenzi H."/>
        </authorList>
    </citation>
    <scope>NUCLEOTIDE SEQUENCE [LARGE SCALE GENOMIC DNA]</scope>
    <source>
        <strain evidence="1 2">RUB</strain>
    </source>
</reference>